<protein>
    <submittedName>
        <fullName evidence="3">Pentapeptide repeat-containing protein</fullName>
    </submittedName>
</protein>
<dbReference type="Proteomes" id="UP001262817">
    <property type="component" value="Unassembled WGS sequence"/>
</dbReference>
<keyword evidence="2" id="KW-0812">Transmembrane</keyword>
<evidence type="ECO:0000256" key="1">
    <source>
        <dbReference type="SAM" id="Coils"/>
    </source>
</evidence>
<dbReference type="RefSeq" id="WP_019335405.1">
    <property type="nucleotide sequence ID" value="NZ_JARPXR010000002.1"/>
</dbReference>
<evidence type="ECO:0000256" key="2">
    <source>
        <dbReference type="SAM" id="Phobius"/>
    </source>
</evidence>
<evidence type="ECO:0000313" key="3">
    <source>
        <dbReference type="EMBL" id="MDT2583042.1"/>
    </source>
</evidence>
<gene>
    <name evidence="3" type="ORF">P7D17_02775</name>
</gene>
<keyword evidence="2" id="KW-0472">Membrane</keyword>
<evidence type="ECO:0000313" key="4">
    <source>
        <dbReference type="Proteomes" id="UP001262817"/>
    </source>
</evidence>
<feature type="transmembrane region" description="Helical" evidence="2">
    <location>
        <begin position="41"/>
        <end position="59"/>
    </location>
</feature>
<reference evidence="3" key="1">
    <citation type="submission" date="2023-03" db="EMBL/GenBank/DDBJ databases">
        <authorList>
            <person name="Shen W."/>
            <person name="Cai J."/>
        </authorList>
    </citation>
    <scope>NUCLEOTIDE SEQUENCE</scope>
    <source>
        <strain evidence="3">P86-2</strain>
    </source>
</reference>
<comment type="caution">
    <text evidence="3">The sequence shown here is derived from an EMBL/GenBank/DDBJ whole genome shotgun (WGS) entry which is preliminary data.</text>
</comment>
<sequence length="385" mass="43844">MKDSSKINVWYFILWIIIAIGVSVGIYYFNRTYHLGIDSTMTGYVGLIAAPPTAYLWIVRERKKEKELENKREDQYQERISELNKVYVEGVNQLYDENKQLAGAFTLVSLIDEWYYLSKIYLNHTNDINIKIEQIVSVLFSRYEQIFTDEPSLFNELIKDVIVKVVKSQRDTQLELDWSKFTFNNLSFGLNENEYPGIEMKYKNSFEEANLFRSRFIESDFSSLNLQKMTANKAVFGKSFFNNSDLNKSTFIESQFRESYFMGASLIGATLHDSTFLSANLSKAKLINADLTEASFKFADLSGADLRGATLRKTDFTGASLRGAKLDGAIIEGTYFNGADISNIDLSGEEFQKAEIYGLSINGKAIDADTEANILSGNLQEVFKR</sequence>
<feature type="transmembrane region" description="Helical" evidence="2">
    <location>
        <begin position="9"/>
        <end position="29"/>
    </location>
</feature>
<feature type="coiled-coil region" evidence="1">
    <location>
        <begin position="58"/>
        <end position="86"/>
    </location>
</feature>
<keyword evidence="2" id="KW-1133">Transmembrane helix</keyword>
<dbReference type="Gene3D" id="2.160.20.80">
    <property type="entry name" value="E3 ubiquitin-protein ligase SopA"/>
    <property type="match status" value="1"/>
</dbReference>
<organism evidence="3 4">
    <name type="scientific">Lactococcus petauri</name>
    <dbReference type="NCBI Taxonomy" id="1940789"/>
    <lineage>
        <taxon>Bacteria</taxon>
        <taxon>Bacillati</taxon>
        <taxon>Bacillota</taxon>
        <taxon>Bacilli</taxon>
        <taxon>Lactobacillales</taxon>
        <taxon>Streptococcaceae</taxon>
        <taxon>Lactococcus</taxon>
    </lineage>
</organism>
<dbReference type="InterPro" id="IPR001646">
    <property type="entry name" value="5peptide_repeat"/>
</dbReference>
<keyword evidence="1" id="KW-0175">Coiled coil</keyword>
<dbReference type="InterPro" id="IPR051082">
    <property type="entry name" value="Pentapeptide-BTB/POZ_domain"/>
</dbReference>
<accession>A0AAJ2ITD0</accession>
<dbReference type="SUPFAM" id="SSF141571">
    <property type="entry name" value="Pentapeptide repeat-like"/>
    <property type="match status" value="1"/>
</dbReference>
<dbReference type="PANTHER" id="PTHR14136:SF17">
    <property type="entry name" value="BTB_POZ DOMAIN-CONTAINING PROTEIN KCTD9"/>
    <property type="match status" value="1"/>
</dbReference>
<proteinExistence type="predicted"/>
<dbReference type="EMBL" id="JARPXR010000002">
    <property type="protein sequence ID" value="MDT2583042.1"/>
    <property type="molecule type" value="Genomic_DNA"/>
</dbReference>
<dbReference type="AlphaFoldDB" id="A0AAJ2ITD0"/>
<dbReference type="PANTHER" id="PTHR14136">
    <property type="entry name" value="BTB_POZ DOMAIN-CONTAINING PROTEIN KCTD9"/>
    <property type="match status" value="1"/>
</dbReference>
<dbReference type="Pfam" id="PF00805">
    <property type="entry name" value="Pentapeptide"/>
    <property type="match status" value="3"/>
</dbReference>
<name>A0AAJ2ITD0_9LACT</name>